<evidence type="ECO:0000256" key="13">
    <source>
        <dbReference type="PIRSR" id="PIRSR606539-2"/>
    </source>
</evidence>
<feature type="transmembrane region" description="Helical" evidence="15">
    <location>
        <begin position="120"/>
        <end position="139"/>
    </location>
</feature>
<feature type="transmembrane region" description="Helical" evidence="15">
    <location>
        <begin position="1248"/>
        <end position="1267"/>
    </location>
</feature>
<evidence type="ECO:0000256" key="10">
    <source>
        <dbReference type="ARBA" id="ARBA00023136"/>
    </source>
</evidence>
<dbReference type="PROSITE" id="PS00154">
    <property type="entry name" value="ATPASE_E1_E2"/>
    <property type="match status" value="1"/>
</dbReference>
<keyword evidence="10 15" id="KW-0472">Membrane</keyword>
<evidence type="ECO:0000256" key="15">
    <source>
        <dbReference type="RuleBase" id="RU362033"/>
    </source>
</evidence>
<keyword evidence="5 13" id="KW-0547">Nucleotide-binding</keyword>
<feature type="binding site" evidence="14">
    <location>
        <position position="452"/>
    </location>
    <ligand>
        <name>Mg(2+)</name>
        <dbReference type="ChEBI" id="CHEBI:18420"/>
    </ligand>
</feature>
<evidence type="ECO:0000256" key="16">
    <source>
        <dbReference type="SAM" id="MobiDB-lite"/>
    </source>
</evidence>
<dbReference type="InterPro" id="IPR036412">
    <property type="entry name" value="HAD-like_sf"/>
</dbReference>
<dbReference type="GO" id="GO:0016887">
    <property type="term" value="F:ATP hydrolysis activity"/>
    <property type="evidence" value="ECO:0007669"/>
    <property type="project" value="InterPro"/>
</dbReference>
<dbReference type="SFLD" id="SFLDG00002">
    <property type="entry name" value="C1.7:_P-type_atpase_like"/>
    <property type="match status" value="1"/>
</dbReference>
<dbReference type="Proteomes" id="UP000054558">
    <property type="component" value="Unassembled WGS sequence"/>
</dbReference>
<feature type="transmembrane region" description="Helical" evidence="15">
    <location>
        <begin position="1100"/>
        <end position="1120"/>
    </location>
</feature>
<dbReference type="SUPFAM" id="SSF81665">
    <property type="entry name" value="Calcium ATPase, transmembrane domain M"/>
    <property type="match status" value="1"/>
</dbReference>
<evidence type="ECO:0000259" key="17">
    <source>
        <dbReference type="Pfam" id="PF16209"/>
    </source>
</evidence>
<dbReference type="STRING" id="105231.A0A1Y1IS79"/>
<feature type="transmembrane region" description="Helical" evidence="15">
    <location>
        <begin position="1208"/>
        <end position="1228"/>
    </location>
</feature>
<evidence type="ECO:0000256" key="8">
    <source>
        <dbReference type="ARBA" id="ARBA00022967"/>
    </source>
</evidence>
<dbReference type="CDD" id="cd02073">
    <property type="entry name" value="P-type_ATPase_APLT_Dnf-like"/>
    <property type="match status" value="1"/>
</dbReference>
<feature type="binding site" evidence="13">
    <location>
        <position position="450"/>
    </location>
    <ligand>
        <name>ATP</name>
        <dbReference type="ChEBI" id="CHEBI:30616"/>
    </ligand>
</feature>
<feature type="transmembrane region" description="Helical" evidence="15">
    <location>
        <begin position="336"/>
        <end position="357"/>
    </location>
</feature>
<evidence type="ECO:0000256" key="3">
    <source>
        <dbReference type="ARBA" id="ARBA00022692"/>
    </source>
</evidence>
<feature type="binding site" evidence="13">
    <location>
        <position position="990"/>
    </location>
    <ligand>
        <name>ATP</name>
        <dbReference type="ChEBI" id="CHEBI:30616"/>
    </ligand>
</feature>
<keyword evidence="4 14" id="KW-0479">Metal-binding</keyword>
<keyword evidence="20" id="KW-1185">Reference proteome</keyword>
<dbReference type="GO" id="GO:0005886">
    <property type="term" value="C:plasma membrane"/>
    <property type="evidence" value="ECO:0000318"/>
    <property type="project" value="GO_Central"/>
</dbReference>
<feature type="binding site" evidence="14">
    <location>
        <position position="1010"/>
    </location>
    <ligand>
        <name>Mg(2+)</name>
        <dbReference type="ChEBI" id="CHEBI:18420"/>
    </ligand>
</feature>
<feature type="transmembrane region" description="Helical" evidence="15">
    <location>
        <begin position="1184"/>
        <end position="1201"/>
    </location>
</feature>
<evidence type="ECO:0000256" key="11">
    <source>
        <dbReference type="ARBA" id="ARBA00034036"/>
    </source>
</evidence>
<dbReference type="GO" id="GO:0045332">
    <property type="term" value="P:phospholipid translocation"/>
    <property type="evidence" value="ECO:0000318"/>
    <property type="project" value="GO_Central"/>
</dbReference>
<feature type="region of interest" description="Disordered" evidence="16">
    <location>
        <begin position="693"/>
        <end position="722"/>
    </location>
</feature>
<dbReference type="InterPro" id="IPR008250">
    <property type="entry name" value="ATPase_P-typ_transduc_dom_A_sf"/>
</dbReference>
<feature type="region of interest" description="Disordered" evidence="16">
    <location>
        <begin position="1307"/>
        <end position="1338"/>
    </location>
</feature>
<dbReference type="InterPro" id="IPR006539">
    <property type="entry name" value="P-type_ATPase_IV"/>
</dbReference>
<dbReference type="Pfam" id="PF16209">
    <property type="entry name" value="PhoLip_ATPase_N"/>
    <property type="match status" value="1"/>
</dbReference>
<feature type="binding site" evidence="13">
    <location>
        <position position="675"/>
    </location>
    <ligand>
        <name>ATP</name>
        <dbReference type="ChEBI" id="CHEBI:30616"/>
    </ligand>
</feature>
<dbReference type="Gene3D" id="3.40.50.1000">
    <property type="entry name" value="HAD superfamily/HAD-like"/>
    <property type="match status" value="1"/>
</dbReference>
<feature type="binding site" evidence="13">
    <location>
        <position position="828"/>
    </location>
    <ligand>
        <name>ATP</name>
        <dbReference type="ChEBI" id="CHEBI:30616"/>
    </ligand>
</feature>
<evidence type="ECO:0000256" key="7">
    <source>
        <dbReference type="ARBA" id="ARBA00022842"/>
    </source>
</evidence>
<dbReference type="NCBIfam" id="TIGR01494">
    <property type="entry name" value="ATPase_P-type"/>
    <property type="match status" value="1"/>
</dbReference>
<feature type="binding site" evidence="13">
    <location>
        <position position="452"/>
    </location>
    <ligand>
        <name>ATP</name>
        <dbReference type="ChEBI" id="CHEBI:30616"/>
    </ligand>
</feature>
<dbReference type="InterPro" id="IPR032631">
    <property type="entry name" value="P-type_ATPase_N"/>
</dbReference>
<dbReference type="InterPro" id="IPR032630">
    <property type="entry name" value="P_typ_ATPase_c"/>
</dbReference>
<feature type="region of interest" description="Disordered" evidence="16">
    <location>
        <begin position="559"/>
        <end position="579"/>
    </location>
</feature>
<feature type="binding site" evidence="13">
    <location>
        <position position="1014"/>
    </location>
    <ligand>
        <name>ATP</name>
        <dbReference type="ChEBI" id="CHEBI:30616"/>
    </ligand>
</feature>
<feature type="transmembrane region" description="Helical" evidence="15">
    <location>
        <begin position="381"/>
        <end position="404"/>
    </location>
</feature>
<comment type="similarity">
    <text evidence="2 15">Belongs to the cation transport ATPase (P-type) (TC 3.A.3) family. Type IV subfamily.</text>
</comment>
<feature type="domain" description="P-type ATPase C-terminal" evidence="18">
    <location>
        <begin position="1036"/>
        <end position="1277"/>
    </location>
</feature>
<sequence>MNSVRWRQLIVRLKGSWTSTACIKPRQGRVAQRESAAMAPPAEVPTVELTDMASPAKAEGAGDSAGPPGGVDASWRVVVIGDAEASSAEARYAGNKVRTSKYTLLTFLPRNLWEQFHRVAYIYFAIIMILNQIPVLAVFGRTASLFPLLFVLIVTAIKDGYEDWGRRRSDRKVNAAPCFRLTPGGWAPCAWRELRVGDVVRLTADEVVPADLVLLATAGDSGTAYTETMNLDGETNLKSRHARLETQRAGEGVAGRVVCEPPNRNIYEFTAYLDLGAGRVPLSAGNMLLRGCVLRNTEWAVGVVAYAGPDTKAMLNNSGAQSKRSRLEKQMNRETLVLAGILGGLCAVGAIGMGVWLNQHDTRRVPWYGRGGEYHGRAGEALLNFFSLIILLQILVPISLYISLELVRLFQALLMQCDLHLYYAPADERLKCRALNINEDLGQIRYVFSDKTGTLTQNRMVFHAASIAGVDYSHATRVEAAPLVPASAAPKDALAPEIKAAVSSLGPATPPPPTAWQPASGAMVDARLLAALADPHQGHAVRDFLIVLAACNTVVPTTVKRTPETPPSAGTPATRQGSFARRAFESPQVSSLGRGGAPAVQLEYQAESPDELAFVAAAAAYGYTLLERTSEAIVIDAQGTREKYSVLGVHEFDSSRKRMSVVVRAPDGGVRLLVKGADSAMVPLLGQLYTSKGPVHSRRPSWDGKQLPLPPSGGHRRRSSREGDIASSLLTATQAHLDQYAREGLRTLVLAHRAMPPEEVAAWADKYRAAATAMVGRAAALAALAAETETGLTLLGATGIEDKLQDGVPATIALLRRAGLKVWVLTGDKQETAVSIAFSCQLLTDEMTPLVICDAASKDACAAALASATAQYLGGSGGGVAKGARARRKSGDGGGQYRAVEGDRVARLQQSSSSSGAGVSASERVQRWGGAGGATNGEAEAAGPSPRQLALVIDGQSLQYALSEELEDQLFAIARACRAVVCCRVAPLQKAGVVALIKRKAKEMTLAIGDGANDVSMIQMADIGVGISGQEGRQAVMASDFAIAQFRFLGRLLLVHGHWCYQRLGYMVLYNFYKNAIFVLLLFWFIFFTQWSSISALSSWNLVFFSLLYTSLPTIAVASLDQDVSAATLLHYPHLYAIGQDDVTYNRTMFWVTMADTTWQSLVLFFAPYFTFAAGSPATLWEVGNLWCLLVTLTVTLHLAMDVYHWTYVHHAVVWLSLLITVVTMLILDAFPASQQYWVMYHAWGDARYWLNVLLVPLVCVLPRYLVKVGRQWYFPTAVHVARAKQLAHQGGGFSLVGGATQLAGTPRMPGQGSGSHEGRQKGEELKDVAELHPNGVP</sequence>
<feature type="active site" description="4-aspartylphosphate intermediate" evidence="12">
    <location>
        <position position="450"/>
    </location>
</feature>
<dbReference type="SUPFAM" id="SSF81660">
    <property type="entry name" value="Metal cation-transporting ATPase, ATP-binding domain N"/>
    <property type="match status" value="1"/>
</dbReference>
<evidence type="ECO:0000256" key="14">
    <source>
        <dbReference type="PIRSR" id="PIRSR606539-3"/>
    </source>
</evidence>
<dbReference type="Pfam" id="PF16212">
    <property type="entry name" value="PhoLip_ATPase_C"/>
    <property type="match status" value="1"/>
</dbReference>
<feature type="binding site" evidence="13">
    <location>
        <position position="652"/>
    </location>
    <ligand>
        <name>ATP</name>
        <dbReference type="ChEBI" id="CHEBI:30616"/>
    </ligand>
</feature>
<dbReference type="GO" id="GO:0005524">
    <property type="term" value="F:ATP binding"/>
    <property type="evidence" value="ECO:0007669"/>
    <property type="project" value="UniProtKB-UniRule"/>
</dbReference>
<feature type="binding site" evidence="13">
    <location>
        <position position="826"/>
    </location>
    <ligand>
        <name>ATP</name>
        <dbReference type="ChEBI" id="CHEBI:30616"/>
    </ligand>
</feature>
<proteinExistence type="inferred from homology"/>
<feature type="binding site" evidence="13">
    <location>
        <position position="746"/>
    </location>
    <ligand>
        <name>ATP</name>
        <dbReference type="ChEBI" id="CHEBI:30616"/>
    </ligand>
</feature>
<feature type="binding site" evidence="13">
    <location>
        <position position="827"/>
    </location>
    <ligand>
        <name>ATP</name>
        <dbReference type="ChEBI" id="CHEBI:30616"/>
    </ligand>
</feature>
<dbReference type="SUPFAM" id="SSF56784">
    <property type="entry name" value="HAD-like"/>
    <property type="match status" value="1"/>
</dbReference>
<dbReference type="EMBL" id="DF237874">
    <property type="protein sequence ID" value="GAQ92121.1"/>
    <property type="molecule type" value="Genomic_DNA"/>
</dbReference>
<organism evidence="19 20">
    <name type="scientific">Klebsormidium nitens</name>
    <name type="common">Green alga</name>
    <name type="synonym">Ulothrix nitens</name>
    <dbReference type="NCBI Taxonomy" id="105231"/>
    <lineage>
        <taxon>Eukaryota</taxon>
        <taxon>Viridiplantae</taxon>
        <taxon>Streptophyta</taxon>
        <taxon>Klebsormidiophyceae</taxon>
        <taxon>Klebsormidiales</taxon>
        <taxon>Klebsormidiaceae</taxon>
        <taxon>Klebsormidium</taxon>
    </lineage>
</organism>
<feature type="domain" description="P-type ATPase N-terminal" evidence="17">
    <location>
        <begin position="82"/>
        <end position="143"/>
    </location>
</feature>
<feature type="compositionally biased region" description="Basic and acidic residues" evidence="16">
    <location>
        <begin position="1317"/>
        <end position="1331"/>
    </location>
</feature>
<feature type="binding site" evidence="14">
    <location>
        <position position="450"/>
    </location>
    <ligand>
        <name>Mg(2+)</name>
        <dbReference type="ChEBI" id="CHEBI:18420"/>
    </ligand>
</feature>
<dbReference type="InterPro" id="IPR044492">
    <property type="entry name" value="P_typ_ATPase_HD_dom"/>
</dbReference>
<keyword evidence="6 13" id="KW-0067">ATP-binding</keyword>
<dbReference type="Pfam" id="PF13246">
    <property type="entry name" value="Cation_ATPase"/>
    <property type="match status" value="1"/>
</dbReference>
<feature type="transmembrane region" description="Helical" evidence="15">
    <location>
        <begin position="1072"/>
        <end position="1094"/>
    </location>
</feature>
<dbReference type="SUPFAM" id="SSF81653">
    <property type="entry name" value="Calcium ATPase, transduction domain A"/>
    <property type="match status" value="1"/>
</dbReference>
<comment type="catalytic activity">
    <reaction evidence="11 15">
        <text>ATP + H2O + phospholipidSide 1 = ADP + phosphate + phospholipidSide 2.</text>
        <dbReference type="EC" id="7.6.2.1"/>
    </reaction>
</comment>
<evidence type="ECO:0000256" key="12">
    <source>
        <dbReference type="PIRSR" id="PIRSR606539-1"/>
    </source>
</evidence>
<evidence type="ECO:0000256" key="9">
    <source>
        <dbReference type="ARBA" id="ARBA00022989"/>
    </source>
</evidence>
<evidence type="ECO:0000256" key="1">
    <source>
        <dbReference type="ARBA" id="ARBA00004141"/>
    </source>
</evidence>
<gene>
    <name evidence="19" type="ORF">KFL_009250050</name>
</gene>
<dbReference type="Gene3D" id="2.70.150.10">
    <property type="entry name" value="Calcium-transporting ATPase, cytoplasmic transduction domain A"/>
    <property type="match status" value="1"/>
</dbReference>
<dbReference type="PRINTS" id="PR00119">
    <property type="entry name" value="CATATPASE"/>
</dbReference>
<dbReference type="InterPro" id="IPR023298">
    <property type="entry name" value="ATPase_P-typ_TM_dom_sf"/>
</dbReference>
<dbReference type="OMA" id="QALRCGR"/>
<dbReference type="GO" id="GO:0140326">
    <property type="term" value="F:ATPase-coupled intramembrane lipid transporter activity"/>
    <property type="evidence" value="ECO:0000318"/>
    <property type="project" value="GO_Central"/>
</dbReference>
<evidence type="ECO:0000256" key="6">
    <source>
        <dbReference type="ARBA" id="ARBA00022840"/>
    </source>
</evidence>
<dbReference type="SFLD" id="SFLDS00003">
    <property type="entry name" value="Haloacid_Dehalogenase"/>
    <property type="match status" value="1"/>
</dbReference>
<dbReference type="Gene3D" id="3.40.1110.10">
    <property type="entry name" value="Calcium-transporting ATPase, cytoplasmic domain N"/>
    <property type="match status" value="1"/>
</dbReference>
<keyword evidence="3 15" id="KW-0812">Transmembrane</keyword>
<reference evidence="19 20" key="1">
    <citation type="journal article" date="2014" name="Nat. Commun.">
        <title>Klebsormidium flaccidum genome reveals primary factors for plant terrestrial adaptation.</title>
        <authorList>
            <person name="Hori K."/>
            <person name="Maruyama F."/>
            <person name="Fujisawa T."/>
            <person name="Togashi T."/>
            <person name="Yamamoto N."/>
            <person name="Seo M."/>
            <person name="Sato S."/>
            <person name="Yamada T."/>
            <person name="Mori H."/>
            <person name="Tajima N."/>
            <person name="Moriyama T."/>
            <person name="Ikeuchi M."/>
            <person name="Watanabe M."/>
            <person name="Wada H."/>
            <person name="Kobayashi K."/>
            <person name="Saito M."/>
            <person name="Masuda T."/>
            <person name="Sasaki-Sekimoto Y."/>
            <person name="Mashiguchi K."/>
            <person name="Awai K."/>
            <person name="Shimojima M."/>
            <person name="Masuda S."/>
            <person name="Iwai M."/>
            <person name="Nobusawa T."/>
            <person name="Narise T."/>
            <person name="Kondo S."/>
            <person name="Saito H."/>
            <person name="Sato R."/>
            <person name="Murakawa M."/>
            <person name="Ihara Y."/>
            <person name="Oshima-Yamada Y."/>
            <person name="Ohtaka K."/>
            <person name="Satoh M."/>
            <person name="Sonobe K."/>
            <person name="Ishii M."/>
            <person name="Ohtani R."/>
            <person name="Kanamori-Sato M."/>
            <person name="Honoki R."/>
            <person name="Miyazaki D."/>
            <person name="Mochizuki H."/>
            <person name="Umetsu J."/>
            <person name="Higashi K."/>
            <person name="Shibata D."/>
            <person name="Kamiya Y."/>
            <person name="Sato N."/>
            <person name="Nakamura Y."/>
            <person name="Tabata S."/>
            <person name="Ida S."/>
            <person name="Kurokawa K."/>
            <person name="Ohta H."/>
        </authorList>
    </citation>
    <scope>NUCLEOTIDE SEQUENCE [LARGE SCALE GENOMIC DNA]</scope>
    <source>
        <strain evidence="19 20">NIES-2285</strain>
    </source>
</reference>
<dbReference type="GO" id="GO:0000287">
    <property type="term" value="F:magnesium ion binding"/>
    <property type="evidence" value="ECO:0007669"/>
    <property type="project" value="UniProtKB-UniRule"/>
</dbReference>
<evidence type="ECO:0000313" key="20">
    <source>
        <dbReference type="Proteomes" id="UP000054558"/>
    </source>
</evidence>
<dbReference type="InterPro" id="IPR023214">
    <property type="entry name" value="HAD_sf"/>
</dbReference>
<dbReference type="PANTHER" id="PTHR24092:SF91">
    <property type="entry name" value="PHOSPHOLIPID-TRANSPORTING ATPASE 1"/>
    <property type="match status" value="1"/>
</dbReference>
<evidence type="ECO:0000256" key="2">
    <source>
        <dbReference type="ARBA" id="ARBA00008109"/>
    </source>
</evidence>
<evidence type="ECO:0000259" key="18">
    <source>
        <dbReference type="Pfam" id="PF16212"/>
    </source>
</evidence>
<dbReference type="FunFam" id="2.70.150.10:FF:000054">
    <property type="entry name" value="Phospholipid-transporting ATPase"/>
    <property type="match status" value="1"/>
</dbReference>
<dbReference type="EC" id="7.6.2.1" evidence="15"/>
<feature type="binding site" evidence="13">
    <location>
        <position position="451"/>
    </location>
    <ligand>
        <name>ATP</name>
        <dbReference type="ChEBI" id="CHEBI:30616"/>
    </ligand>
</feature>
<evidence type="ECO:0000256" key="4">
    <source>
        <dbReference type="ARBA" id="ARBA00022723"/>
    </source>
</evidence>
<dbReference type="SFLD" id="SFLDF00027">
    <property type="entry name" value="p-type_atpase"/>
    <property type="match status" value="1"/>
</dbReference>
<keyword evidence="7 14" id="KW-0460">Magnesium</keyword>
<evidence type="ECO:0000256" key="5">
    <source>
        <dbReference type="ARBA" id="ARBA00022741"/>
    </source>
</evidence>
<comment type="subcellular location">
    <subcellularLocation>
        <location evidence="1 15">Membrane</location>
        <topology evidence="1 15">Multi-pass membrane protein</topology>
    </subcellularLocation>
</comment>
<dbReference type="NCBIfam" id="TIGR01652">
    <property type="entry name" value="ATPase-Plipid"/>
    <property type="match status" value="2"/>
</dbReference>
<feature type="binding site" evidence="13">
    <location>
        <position position="984"/>
    </location>
    <ligand>
        <name>ATP</name>
        <dbReference type="ChEBI" id="CHEBI:30616"/>
    </ligand>
</feature>
<keyword evidence="9 15" id="KW-1133">Transmembrane helix</keyword>
<feature type="region of interest" description="Disordered" evidence="16">
    <location>
        <begin position="875"/>
        <end position="898"/>
    </location>
</feature>
<feature type="binding site" evidence="13">
    <location>
        <position position="1013"/>
    </location>
    <ligand>
        <name>ATP</name>
        <dbReference type="ChEBI" id="CHEBI:30616"/>
    </ligand>
</feature>
<dbReference type="InterPro" id="IPR001757">
    <property type="entry name" value="P_typ_ATPase"/>
</dbReference>
<evidence type="ECO:0000313" key="19">
    <source>
        <dbReference type="EMBL" id="GAQ92121.1"/>
    </source>
</evidence>
<accession>A0A1Y1IS79</accession>
<name>A0A1Y1IS79_KLENI</name>
<protein>
    <recommendedName>
        <fullName evidence="15">Phospholipid-transporting ATPase</fullName>
        <ecNumber evidence="15">7.6.2.1</ecNumber>
    </recommendedName>
</protein>
<keyword evidence="8 15" id="KW-1278">Translocase</keyword>
<dbReference type="InterPro" id="IPR018303">
    <property type="entry name" value="ATPase_P-typ_P_site"/>
</dbReference>
<dbReference type="OrthoDB" id="377733at2759"/>
<dbReference type="InterPro" id="IPR023299">
    <property type="entry name" value="ATPase_P-typ_cyto_dom_N"/>
</dbReference>
<dbReference type="PANTHER" id="PTHR24092">
    <property type="entry name" value="PROBABLE PHOSPHOLIPID-TRANSPORTING ATPASE"/>
    <property type="match status" value="1"/>
</dbReference>
<comment type="cofactor">
    <cofactor evidence="14">
        <name>Mg(2+)</name>
        <dbReference type="ChEBI" id="CHEBI:18420"/>
    </cofactor>
</comment>
<feature type="binding site" evidence="14">
    <location>
        <position position="1014"/>
    </location>
    <ligand>
        <name>Mg(2+)</name>
        <dbReference type="ChEBI" id="CHEBI:18420"/>
    </ligand>
</feature>
<feature type="binding site" evidence="13">
    <location>
        <position position="611"/>
    </location>
    <ligand>
        <name>ATP</name>
        <dbReference type="ChEBI" id="CHEBI:30616"/>
    </ligand>
</feature>